<evidence type="ECO:0000313" key="4">
    <source>
        <dbReference type="Proteomes" id="UP000326207"/>
    </source>
</evidence>
<dbReference type="Proteomes" id="UP000326302">
    <property type="component" value="Unassembled WGS sequence"/>
</dbReference>
<accession>A0A5N5UEU6</accession>
<dbReference type="OrthoDB" id="375036at2157"/>
<protein>
    <submittedName>
        <fullName evidence="1">Uncharacterized protein</fullName>
    </submittedName>
</protein>
<dbReference type="Proteomes" id="UP000326207">
    <property type="component" value="Unassembled WGS sequence"/>
</dbReference>
<accession>A0A5N5UMG5</accession>
<dbReference type="InterPro" id="IPR055549">
    <property type="entry name" value="DUF7125"/>
</dbReference>
<sequence>MARDAFRTGVHSLDRALGGGIPPGSLAVALGDAASAVELLGYRTAVATDLDTRYLTTMRTPATVRAAIGDAASAGRTLGDLGPARAETVDIRQVGVAGESADVFHPSLGEHDAVVVDSFRDILATDGWRDAFTAVRDHVRERDGLALLVLDADPDGALDRPVRQVCRAADAVFEYRADRATEDTLTARKVRGLATEVPVLPVTVSLEVGRTLHHDPDRGHQ</sequence>
<reference evidence="4 5" key="1">
    <citation type="submission" date="2019-10" db="EMBL/GenBank/DDBJ databases">
        <title>Unraveling microbial dark matter from salterns through culturing: the case of the genus Halosegnis.</title>
        <authorList>
            <person name="Duran-Viseras A."/>
            <person name="Andrei A.-S."/>
            <person name="Vera-Gargallo B."/>
            <person name="Ghai R."/>
            <person name="Sanchez-Porro C."/>
            <person name="Ventosa A."/>
        </authorList>
    </citation>
    <scope>NUCLEOTIDE SEQUENCE [LARGE SCALE GENOMIC DNA]</scope>
    <source>
        <strain evidence="2 5">F17-44</strain>
        <strain evidence="1 6">F18-79</strain>
        <strain evidence="3 4">F19-13</strain>
    </source>
</reference>
<comment type="caution">
    <text evidence="1">The sequence shown here is derived from an EMBL/GenBank/DDBJ whole genome shotgun (WGS) entry which is preliminary data.</text>
</comment>
<dbReference type="EMBL" id="QKKZ01000001">
    <property type="protein sequence ID" value="KAB7515982.1"/>
    <property type="molecule type" value="Genomic_DNA"/>
</dbReference>
<dbReference type="InterPro" id="IPR027417">
    <property type="entry name" value="P-loop_NTPase"/>
</dbReference>
<organism evidence="1 6">
    <name type="scientific">Halosegnis rubeus</name>
    <dbReference type="NCBI Taxonomy" id="2212850"/>
    <lineage>
        <taxon>Archaea</taxon>
        <taxon>Methanobacteriati</taxon>
        <taxon>Methanobacteriota</taxon>
        <taxon>Stenosarchaea group</taxon>
        <taxon>Halobacteria</taxon>
        <taxon>Halobacteriales</taxon>
        <taxon>Natronomonadaceae</taxon>
        <taxon>Halosegnis</taxon>
    </lineage>
</organism>
<dbReference type="EMBL" id="QMDY01000001">
    <property type="protein sequence ID" value="KAB7520068.1"/>
    <property type="molecule type" value="Genomic_DNA"/>
</dbReference>
<dbReference type="Proteomes" id="UP000326865">
    <property type="component" value="Unassembled WGS sequence"/>
</dbReference>
<accession>A0A5N5UDM6</accession>
<dbReference type="Pfam" id="PF23442">
    <property type="entry name" value="DUF7125"/>
    <property type="match status" value="1"/>
</dbReference>
<name>A0A5N5UEU6_9EURY</name>
<dbReference type="AlphaFoldDB" id="A0A5N5UEU6"/>
<dbReference type="Gene3D" id="3.40.50.300">
    <property type="entry name" value="P-loop containing nucleotide triphosphate hydrolases"/>
    <property type="match status" value="1"/>
</dbReference>
<evidence type="ECO:0000313" key="1">
    <source>
        <dbReference type="EMBL" id="KAB7515982.1"/>
    </source>
</evidence>
<evidence type="ECO:0000313" key="5">
    <source>
        <dbReference type="Proteomes" id="UP000326302"/>
    </source>
</evidence>
<proteinExistence type="predicted"/>
<dbReference type="RefSeq" id="WP_152119687.1">
    <property type="nucleotide sequence ID" value="NZ_QJOW01000002.1"/>
</dbReference>
<gene>
    <name evidence="1" type="ORF">DM867_02225</name>
    <name evidence="2" type="ORF">DMP03_05425</name>
    <name evidence="3" type="ORF">DP108_02110</name>
</gene>
<dbReference type="EMBL" id="QJOW01000002">
    <property type="protein sequence ID" value="KAB7516805.1"/>
    <property type="molecule type" value="Genomic_DNA"/>
</dbReference>
<evidence type="ECO:0000313" key="2">
    <source>
        <dbReference type="EMBL" id="KAB7516805.1"/>
    </source>
</evidence>
<evidence type="ECO:0000313" key="3">
    <source>
        <dbReference type="EMBL" id="KAB7520068.1"/>
    </source>
</evidence>
<evidence type="ECO:0000313" key="6">
    <source>
        <dbReference type="Proteomes" id="UP000326865"/>
    </source>
</evidence>
<keyword evidence="6" id="KW-1185">Reference proteome</keyword>